<feature type="region of interest" description="Disordered" evidence="1">
    <location>
        <begin position="720"/>
        <end position="739"/>
    </location>
</feature>
<dbReference type="GeneTree" id="ENSGT00530000063608"/>
<feature type="region of interest" description="Disordered" evidence="1">
    <location>
        <begin position="821"/>
        <end position="890"/>
    </location>
</feature>
<dbReference type="SMART" id="SM00246">
    <property type="entry name" value="WH2"/>
    <property type="match status" value="3"/>
</dbReference>
<dbReference type="AlphaFoldDB" id="A0A8C4WR76"/>
<feature type="compositionally biased region" description="Polar residues" evidence="1">
    <location>
        <begin position="659"/>
        <end position="669"/>
    </location>
</feature>
<reference evidence="3" key="2">
    <citation type="submission" date="2025-08" db="UniProtKB">
        <authorList>
            <consortium name="Ensembl"/>
        </authorList>
    </citation>
    <scope>IDENTIFICATION</scope>
</reference>
<organism evidence="3 4">
    <name type="scientific">Gopherus evgoodei</name>
    <name type="common">Goodes thornscrub tortoise</name>
    <dbReference type="NCBI Taxonomy" id="1825980"/>
    <lineage>
        <taxon>Eukaryota</taxon>
        <taxon>Metazoa</taxon>
        <taxon>Chordata</taxon>
        <taxon>Craniata</taxon>
        <taxon>Vertebrata</taxon>
        <taxon>Euteleostomi</taxon>
        <taxon>Archelosauria</taxon>
        <taxon>Testudinata</taxon>
        <taxon>Testudines</taxon>
        <taxon>Cryptodira</taxon>
        <taxon>Durocryptodira</taxon>
        <taxon>Testudinoidea</taxon>
        <taxon>Testudinidae</taxon>
        <taxon>Gopherus</taxon>
    </lineage>
</organism>
<dbReference type="InterPro" id="IPR019025">
    <property type="entry name" value="Cordon-bleu_ubiquitin_domain"/>
</dbReference>
<dbReference type="Ensembl" id="ENSGEVT00005020665.1">
    <property type="protein sequence ID" value="ENSGEVP00005019676.1"/>
    <property type="gene ID" value="ENSGEVG00005013233.1"/>
</dbReference>
<reference evidence="3" key="1">
    <citation type="submission" date="2019-06" db="EMBL/GenBank/DDBJ databases">
        <title>G10K-VGP Goodes thornscrub tortoise genome, primary haplotype.</title>
        <authorList>
            <person name="Murphy B."/>
            <person name="Edwards T."/>
            <person name="Rhie A."/>
            <person name="Koren S."/>
            <person name="Phillippy A."/>
            <person name="Fedrigo O."/>
            <person name="Haase B."/>
            <person name="Mountcastle J."/>
            <person name="Lewin H."/>
            <person name="Damas J."/>
            <person name="Howe K."/>
            <person name="Formenti G."/>
            <person name="Myers G."/>
            <person name="Durbin R."/>
            <person name="Jarvis E.D."/>
        </authorList>
    </citation>
    <scope>NUCLEOTIDE SEQUENCE [LARGE SCALE GENOMIC DNA]</scope>
</reference>
<proteinExistence type="predicted"/>
<dbReference type="GO" id="GO:0044295">
    <property type="term" value="C:axonal growth cone"/>
    <property type="evidence" value="ECO:0007669"/>
    <property type="project" value="TreeGrafter"/>
</dbReference>
<dbReference type="GO" id="GO:1990357">
    <property type="term" value="C:terminal web"/>
    <property type="evidence" value="ECO:0007669"/>
    <property type="project" value="TreeGrafter"/>
</dbReference>
<dbReference type="Proteomes" id="UP000694390">
    <property type="component" value="Chromosome 2"/>
</dbReference>
<feature type="region of interest" description="Disordered" evidence="1">
    <location>
        <begin position="659"/>
        <end position="711"/>
    </location>
</feature>
<dbReference type="GO" id="GO:0048471">
    <property type="term" value="C:perinuclear region of cytoplasm"/>
    <property type="evidence" value="ECO:0007669"/>
    <property type="project" value="TreeGrafter"/>
</dbReference>
<dbReference type="GO" id="GO:0051639">
    <property type="term" value="P:actin filament network formation"/>
    <property type="evidence" value="ECO:0007669"/>
    <property type="project" value="TreeGrafter"/>
</dbReference>
<dbReference type="CDD" id="cd21799">
    <property type="entry name" value="WH2_Wa_Cobl"/>
    <property type="match status" value="1"/>
</dbReference>
<dbReference type="Pfam" id="PF02205">
    <property type="entry name" value="WH2"/>
    <property type="match status" value="2"/>
</dbReference>
<evidence type="ECO:0000259" key="2">
    <source>
        <dbReference type="PROSITE" id="PS51082"/>
    </source>
</evidence>
<evidence type="ECO:0000313" key="4">
    <source>
        <dbReference type="Proteomes" id="UP000694390"/>
    </source>
</evidence>
<dbReference type="GO" id="GO:0005884">
    <property type="term" value="C:actin filament"/>
    <property type="evidence" value="ECO:0007669"/>
    <property type="project" value="TreeGrafter"/>
</dbReference>
<feature type="compositionally biased region" description="Basic and acidic residues" evidence="1">
    <location>
        <begin position="827"/>
        <end position="864"/>
    </location>
</feature>
<evidence type="ECO:0000313" key="3">
    <source>
        <dbReference type="Ensembl" id="ENSGEVP00005019676.1"/>
    </source>
</evidence>
<feature type="domain" description="WH2" evidence="2">
    <location>
        <begin position="1087"/>
        <end position="1107"/>
    </location>
</feature>
<keyword evidence="4" id="KW-1185">Reference proteome</keyword>
<dbReference type="InterPro" id="IPR003124">
    <property type="entry name" value="WH2_dom"/>
</dbReference>
<feature type="compositionally biased region" description="Low complexity" evidence="1">
    <location>
        <begin position="872"/>
        <end position="889"/>
    </location>
</feature>
<dbReference type="PROSITE" id="PS51082">
    <property type="entry name" value="WH2"/>
    <property type="match status" value="3"/>
</dbReference>
<feature type="compositionally biased region" description="Polar residues" evidence="1">
    <location>
        <begin position="729"/>
        <end position="739"/>
    </location>
</feature>
<dbReference type="PANTHER" id="PTHR47008:SF1">
    <property type="entry name" value="PROTEIN CORDON-BLEU"/>
    <property type="match status" value="1"/>
</dbReference>
<dbReference type="GO" id="GO:0005886">
    <property type="term" value="C:plasma membrane"/>
    <property type="evidence" value="ECO:0007669"/>
    <property type="project" value="TreeGrafter"/>
</dbReference>
<dbReference type="GO" id="GO:0043025">
    <property type="term" value="C:neuronal cell body"/>
    <property type="evidence" value="ECO:0007669"/>
    <property type="project" value="TreeGrafter"/>
</dbReference>
<dbReference type="InterPro" id="IPR039895">
    <property type="entry name" value="COBL-like"/>
</dbReference>
<feature type="region of interest" description="Disordered" evidence="1">
    <location>
        <begin position="332"/>
        <end position="376"/>
    </location>
</feature>
<name>A0A8C4WR76_9SAUR</name>
<gene>
    <name evidence="3" type="primary">COBL</name>
</gene>
<dbReference type="SUPFAM" id="SSF54236">
    <property type="entry name" value="Ubiquitin-like"/>
    <property type="match status" value="1"/>
</dbReference>
<feature type="domain" description="WH2" evidence="2">
    <location>
        <begin position="961"/>
        <end position="981"/>
    </location>
</feature>
<dbReference type="Gene3D" id="3.10.20.90">
    <property type="entry name" value="Phosphatidylinositol 3-kinase Catalytic Subunit, Chain A, domain 1"/>
    <property type="match status" value="1"/>
</dbReference>
<feature type="domain" description="WH2" evidence="2">
    <location>
        <begin position="1002"/>
        <end position="1022"/>
    </location>
</feature>
<feature type="compositionally biased region" description="Polar residues" evidence="1">
    <location>
        <begin position="677"/>
        <end position="696"/>
    </location>
</feature>
<dbReference type="CDD" id="cd21800">
    <property type="entry name" value="WH2_Wb_Cobl"/>
    <property type="match status" value="1"/>
</dbReference>
<dbReference type="CDD" id="cd21801">
    <property type="entry name" value="WH2_Wc_Cobl"/>
    <property type="match status" value="1"/>
</dbReference>
<dbReference type="GO" id="GO:0030041">
    <property type="term" value="P:actin filament polymerization"/>
    <property type="evidence" value="ECO:0007669"/>
    <property type="project" value="TreeGrafter"/>
</dbReference>
<feature type="compositionally biased region" description="Basic and acidic residues" evidence="1">
    <location>
        <begin position="360"/>
        <end position="369"/>
    </location>
</feature>
<dbReference type="GO" id="GO:0001726">
    <property type="term" value="C:ruffle"/>
    <property type="evidence" value="ECO:0007669"/>
    <property type="project" value="TreeGrafter"/>
</dbReference>
<evidence type="ECO:0000256" key="1">
    <source>
        <dbReference type="SAM" id="MobiDB-lite"/>
    </source>
</evidence>
<protein>
    <submittedName>
        <fullName evidence="3">Cordon-bleu WH2 repeat protein</fullName>
    </submittedName>
</protein>
<dbReference type="InterPro" id="IPR029071">
    <property type="entry name" value="Ubiquitin-like_domsf"/>
</dbReference>
<reference evidence="3" key="3">
    <citation type="submission" date="2025-09" db="UniProtKB">
        <authorList>
            <consortium name="Ensembl"/>
        </authorList>
    </citation>
    <scope>IDENTIFICATION</scope>
</reference>
<sequence length="1121" mass="123580">MKARAPPPPSQPLAVSQIQSEQKSLSELGVIPDQSLVTMKENLINRTVDFTVVLPSGVEQKNNVHGSKAVMDLLVDLCSRYHLNPAHHTLELKACGMEPLSYKPNTLVGALDVQTVLLKEKVPEGKTKRPPPRIPEKSMRLVVNYLKTHKAVVRVSPEVPLHSIIPAICEKCEVSPEHVILLRDNVTGEELELTKSLDELGIKELYAWDRKRETSQNSSISNDSTEKEKRGFLGFFKVNKRSNKTEDHLRMAGNYGDEDGFSSATLYIYLQGFATAPNSPSVNSRSIMLGPSLSLGNISGMTANPEIKKRRAPPPPVATPHLQIMETSGVAKTTMQNDLQKKKRRAPPPPTPPVPVMPNRTEEKEDKRKSTVGKPMEGIHYEADNDSISNHTNGTSSPHFSDADTAQDAAFVVPVTIIDEILDINAVADSINLGNFTDNNSTGSFDKKHVDGGSQSISMDLIHQQSSDDVSKPLPVEQRQEMFGSLTSSFEKRNENNLGLENTYKNGVSSEECKPMLISSHLKPKTQIHIAREKTNPFSEQNSQERFLNKMKTALEFKPSSTKTTEEKEDILSPPLWGHRAPSSVTSYEPKVGLTTFKVVPPKPEIKYFDRGNSFSTGAIKIDDLGNLMIPNADKKNMSDISSSETEEPLIGRVKEFWRSNSSGKQSDSSMEHNSKKSIVNVSAKPFNSKSESKPVSLTDPKPIPSQPVTSNVAERHLDLERLKPPVPATQSQVKTSVSRTVTKDKTEFPFLKPYKRTSSHYVASAIAKRLDPLTFKTDLTEKHDKEENNHEEKLIKTGTEPFPKGCIIVAKNSFYKRSISVPAKPSSKDNRTAEGDHRFNSKHSIVDKNTHPFSDQKCEKTDHTNSSSLFTSPDLPAPTSSSSSLLRPTKWHPANNIQTNSSEALSELNITPVNNHIISQRDEKPDSINKSDVTVQTNIFGPKKKFKPIVQKPVPKDTSLHSTLMEAIQTAGGKEKLRKVNSDSMINGSQKKSSYAEPENEHSALLAAIRGHSGTSGLKKISSSASEELQSFRNAELSLQNKEACPAEQLWIPPPPVLPPPPPPPSHKSMTAPKFPVTATSNPGEAREALMEAIRSGAGAARLRKVNMLIDNFSLFAETS</sequence>
<dbReference type="GO" id="GO:0003785">
    <property type="term" value="F:actin monomer binding"/>
    <property type="evidence" value="ECO:0007669"/>
    <property type="project" value="InterPro"/>
</dbReference>
<dbReference type="Pfam" id="PF09469">
    <property type="entry name" value="Cobl"/>
    <property type="match status" value="1"/>
</dbReference>
<feature type="compositionally biased region" description="Pro residues" evidence="1">
    <location>
        <begin position="347"/>
        <end position="356"/>
    </location>
</feature>
<dbReference type="GO" id="GO:0044294">
    <property type="term" value="C:dendritic growth cone"/>
    <property type="evidence" value="ECO:0007669"/>
    <property type="project" value="TreeGrafter"/>
</dbReference>
<dbReference type="OrthoDB" id="8882621at2759"/>
<accession>A0A8C4WR76</accession>
<dbReference type="PANTHER" id="PTHR47008">
    <property type="entry name" value="PROTEIN CORDON-BLEU"/>
    <property type="match status" value="1"/>
</dbReference>